<evidence type="ECO:0000256" key="14">
    <source>
        <dbReference type="ARBA" id="ARBA00023098"/>
    </source>
</evidence>
<evidence type="ECO:0000256" key="17">
    <source>
        <dbReference type="ARBA" id="ARBA00023264"/>
    </source>
</evidence>
<name>A0A1S8DJ28_9GAMM</name>
<keyword evidence="13 19" id="KW-1133">Transmembrane helix</keyword>
<dbReference type="EMBL" id="MUBC01000004">
    <property type="protein sequence ID" value="ONM45408.1"/>
    <property type="molecule type" value="Genomic_DNA"/>
</dbReference>
<comment type="caution">
    <text evidence="20">The sequence shown here is derived from an EMBL/GenBank/DDBJ whole genome shotgun (WGS) entry which is preliminary data.</text>
</comment>
<dbReference type="GO" id="GO:0004605">
    <property type="term" value="F:phosphatidate cytidylyltransferase activity"/>
    <property type="evidence" value="ECO:0007669"/>
    <property type="project" value="UniProtKB-EC"/>
</dbReference>
<comment type="pathway">
    <text evidence="4">Lipid metabolism.</text>
</comment>
<evidence type="ECO:0000256" key="8">
    <source>
        <dbReference type="ARBA" id="ARBA00022475"/>
    </source>
</evidence>
<evidence type="ECO:0000256" key="10">
    <source>
        <dbReference type="ARBA" id="ARBA00022679"/>
    </source>
</evidence>
<dbReference type="InterPro" id="IPR000374">
    <property type="entry name" value="PC_trans"/>
</dbReference>
<evidence type="ECO:0000256" key="5">
    <source>
        <dbReference type="ARBA" id="ARBA00010185"/>
    </source>
</evidence>
<dbReference type="UniPathway" id="UPA00557">
    <property type="reaction ID" value="UER00614"/>
</dbReference>
<comment type="similarity">
    <text evidence="5 18">Belongs to the CDS family.</text>
</comment>
<feature type="transmembrane region" description="Helical" evidence="19">
    <location>
        <begin position="76"/>
        <end position="95"/>
    </location>
</feature>
<evidence type="ECO:0000256" key="9">
    <source>
        <dbReference type="ARBA" id="ARBA00022516"/>
    </source>
</evidence>
<evidence type="ECO:0000256" key="1">
    <source>
        <dbReference type="ARBA" id="ARBA00001698"/>
    </source>
</evidence>
<keyword evidence="21" id="KW-1185">Reference proteome</keyword>
<evidence type="ECO:0000256" key="2">
    <source>
        <dbReference type="ARBA" id="ARBA00004651"/>
    </source>
</evidence>
<feature type="transmembrane region" description="Helical" evidence="19">
    <location>
        <begin position="107"/>
        <end position="128"/>
    </location>
</feature>
<dbReference type="GO" id="GO:0005886">
    <property type="term" value="C:plasma membrane"/>
    <property type="evidence" value="ECO:0007669"/>
    <property type="project" value="UniProtKB-SubCell"/>
</dbReference>
<dbReference type="PROSITE" id="PS01315">
    <property type="entry name" value="CDS"/>
    <property type="match status" value="1"/>
</dbReference>
<organism evidence="20 21">
    <name type="scientific">Halopseudomonas pachastrellae</name>
    <dbReference type="NCBI Taxonomy" id="254161"/>
    <lineage>
        <taxon>Bacteria</taxon>
        <taxon>Pseudomonadati</taxon>
        <taxon>Pseudomonadota</taxon>
        <taxon>Gammaproteobacteria</taxon>
        <taxon>Pseudomonadales</taxon>
        <taxon>Pseudomonadaceae</taxon>
        <taxon>Halopseudomonas</taxon>
    </lineage>
</organism>
<keyword evidence="15 19" id="KW-0472">Membrane</keyword>
<feature type="transmembrane region" description="Helical" evidence="19">
    <location>
        <begin position="176"/>
        <end position="195"/>
    </location>
</feature>
<evidence type="ECO:0000256" key="3">
    <source>
        <dbReference type="ARBA" id="ARBA00005119"/>
    </source>
</evidence>
<evidence type="ECO:0000256" key="6">
    <source>
        <dbReference type="ARBA" id="ARBA00012487"/>
    </source>
</evidence>
<evidence type="ECO:0000256" key="16">
    <source>
        <dbReference type="ARBA" id="ARBA00023209"/>
    </source>
</evidence>
<accession>A0A1S8DJ28</accession>
<keyword evidence="16" id="KW-0594">Phospholipid biosynthesis</keyword>
<evidence type="ECO:0000256" key="13">
    <source>
        <dbReference type="ARBA" id="ARBA00022989"/>
    </source>
</evidence>
<evidence type="ECO:0000256" key="15">
    <source>
        <dbReference type="ARBA" id="ARBA00023136"/>
    </source>
</evidence>
<keyword evidence="11 18" id="KW-0812">Transmembrane</keyword>
<evidence type="ECO:0000256" key="12">
    <source>
        <dbReference type="ARBA" id="ARBA00022695"/>
    </source>
</evidence>
<feature type="transmembrane region" description="Helical" evidence="19">
    <location>
        <begin position="201"/>
        <end position="219"/>
    </location>
</feature>
<feature type="transmembrane region" description="Helical" evidence="19">
    <location>
        <begin position="12"/>
        <end position="41"/>
    </location>
</feature>
<dbReference type="GO" id="GO:0016024">
    <property type="term" value="P:CDP-diacylglycerol biosynthetic process"/>
    <property type="evidence" value="ECO:0007669"/>
    <property type="project" value="UniProtKB-UniPathway"/>
</dbReference>
<comment type="pathway">
    <text evidence="3 18">Phospholipid metabolism; CDP-diacylglycerol biosynthesis; CDP-diacylglycerol from sn-glycerol 3-phosphate: step 3/3.</text>
</comment>
<gene>
    <name evidence="20" type="ORF">BXT89_03010</name>
</gene>
<evidence type="ECO:0000256" key="11">
    <source>
        <dbReference type="ARBA" id="ARBA00022692"/>
    </source>
</evidence>
<dbReference type="EC" id="2.7.7.41" evidence="6 18"/>
<evidence type="ECO:0000256" key="7">
    <source>
        <dbReference type="ARBA" id="ARBA00019373"/>
    </source>
</evidence>
<dbReference type="AlphaFoldDB" id="A0A1S8DJ28"/>
<dbReference type="Proteomes" id="UP000242847">
    <property type="component" value="Unassembled WGS sequence"/>
</dbReference>
<comment type="subcellular location">
    <subcellularLocation>
        <location evidence="2">Cell membrane</location>
        <topology evidence="2">Multi-pass membrane protein</topology>
    </subcellularLocation>
</comment>
<proteinExistence type="inferred from homology"/>
<dbReference type="PANTHER" id="PTHR46382:SF1">
    <property type="entry name" value="PHOSPHATIDATE CYTIDYLYLTRANSFERASE"/>
    <property type="match status" value="1"/>
</dbReference>
<evidence type="ECO:0000256" key="4">
    <source>
        <dbReference type="ARBA" id="ARBA00005189"/>
    </source>
</evidence>
<keyword evidence="8" id="KW-1003">Cell membrane</keyword>
<keyword evidence="10 18" id="KW-0808">Transferase</keyword>
<keyword evidence="17" id="KW-1208">Phospholipid metabolism</keyword>
<evidence type="ECO:0000313" key="21">
    <source>
        <dbReference type="Proteomes" id="UP000242847"/>
    </source>
</evidence>
<dbReference type="PANTHER" id="PTHR46382">
    <property type="entry name" value="PHOSPHATIDATE CYTIDYLYLTRANSFERASE"/>
    <property type="match status" value="1"/>
</dbReference>
<keyword evidence="12 18" id="KW-0548">Nucleotidyltransferase</keyword>
<dbReference type="STRING" id="254161.SAMN05216256_101155"/>
<keyword evidence="9" id="KW-0444">Lipid biosynthesis</keyword>
<evidence type="ECO:0000256" key="18">
    <source>
        <dbReference type="RuleBase" id="RU003938"/>
    </source>
</evidence>
<evidence type="ECO:0000256" key="19">
    <source>
        <dbReference type="SAM" id="Phobius"/>
    </source>
</evidence>
<keyword evidence="14" id="KW-0443">Lipid metabolism</keyword>
<protein>
    <recommendedName>
        <fullName evidence="7 18">Phosphatidate cytidylyltransferase</fullName>
        <ecNumber evidence="6 18">2.7.7.41</ecNumber>
    </recommendedName>
</protein>
<feature type="transmembrane region" description="Helical" evidence="19">
    <location>
        <begin position="134"/>
        <end position="155"/>
    </location>
</feature>
<comment type="catalytic activity">
    <reaction evidence="1 18">
        <text>a 1,2-diacyl-sn-glycero-3-phosphate + CTP + H(+) = a CDP-1,2-diacyl-sn-glycerol + diphosphate</text>
        <dbReference type="Rhea" id="RHEA:16229"/>
        <dbReference type="ChEBI" id="CHEBI:15378"/>
        <dbReference type="ChEBI" id="CHEBI:33019"/>
        <dbReference type="ChEBI" id="CHEBI:37563"/>
        <dbReference type="ChEBI" id="CHEBI:58332"/>
        <dbReference type="ChEBI" id="CHEBI:58608"/>
        <dbReference type="EC" id="2.7.7.41"/>
    </reaction>
</comment>
<dbReference type="RefSeq" id="WP_083724552.1">
    <property type="nucleotide sequence ID" value="NZ_FOUD01000001.1"/>
</dbReference>
<reference evidence="20 21" key="1">
    <citation type="submission" date="2017-01" db="EMBL/GenBank/DDBJ databases">
        <title>Draft genome sequence of Pseudomonas pachastrellae type strain CCUG 46540T from a deep sea.</title>
        <authorList>
            <person name="Gomila M."/>
            <person name="Mulet M."/>
            <person name="Lalucat J."/>
            <person name="Garcia-Valdes E."/>
        </authorList>
    </citation>
    <scope>NUCLEOTIDE SEQUENCE [LARGE SCALE GENOMIC DNA]</scope>
    <source>
        <strain evidence="20 21">CCUG 46540</strain>
    </source>
</reference>
<sequence length="271" mass="29024">MLKQRVITGVILAIVAIAGFVSLQGAWFALFIGAIVALAAWEWARLCGEARQGGRIVYAATLGLFMVGLYRDAWPIVFFVGPALVWWCMATVMILRYPNGSGLWRGSFVRQLFGLLILLPAWAGVIWLRAQEQGLWMLLGLAVLVFGADIGAYFAGKRFGRNKLLPNVSPGKTREGLFGGLVVSLSLALAAMLYLGWGASAILLGLLGAALVVLISVVGDLTESLFKREEGLKDSSNLLPGHGGVLDRIDSLAAAIPMYVAAWLLLGSHLA</sequence>
<dbReference type="OrthoDB" id="9799199at2"/>
<evidence type="ECO:0000313" key="20">
    <source>
        <dbReference type="EMBL" id="ONM45408.1"/>
    </source>
</evidence>
<dbReference type="Pfam" id="PF01148">
    <property type="entry name" value="CTP_transf_1"/>
    <property type="match status" value="1"/>
</dbReference>